<dbReference type="SUPFAM" id="SSF69705">
    <property type="entry name" value="Transcription factor NusA, N-terminal domain"/>
    <property type="match status" value="1"/>
</dbReference>
<evidence type="ECO:0000313" key="8">
    <source>
        <dbReference type="EMBL" id="VAW94343.1"/>
    </source>
</evidence>
<evidence type="ECO:0000256" key="5">
    <source>
        <dbReference type="ARBA" id="ARBA00023015"/>
    </source>
</evidence>
<dbReference type="AlphaFoldDB" id="A0A3B1A2I2"/>
<reference evidence="8" key="1">
    <citation type="submission" date="2018-06" db="EMBL/GenBank/DDBJ databases">
        <authorList>
            <person name="Zhirakovskaya E."/>
        </authorList>
    </citation>
    <scope>NUCLEOTIDE SEQUENCE</scope>
</reference>
<dbReference type="CDD" id="cd02134">
    <property type="entry name" value="KH-II_NusA_rpt1"/>
    <property type="match status" value="1"/>
</dbReference>
<keyword evidence="3" id="KW-0889">Transcription antitermination</keyword>
<dbReference type="PROSITE" id="PS50126">
    <property type="entry name" value="S1"/>
    <property type="match status" value="1"/>
</dbReference>
<dbReference type="PANTHER" id="PTHR22648:SF0">
    <property type="entry name" value="TRANSCRIPTION TERMINATION_ANTITERMINATION PROTEIN NUSA"/>
    <property type="match status" value="1"/>
</dbReference>
<dbReference type="InterPro" id="IPR013735">
    <property type="entry name" value="TF_NusA_N"/>
</dbReference>
<dbReference type="SMART" id="SM00322">
    <property type="entry name" value="KH"/>
    <property type="match status" value="2"/>
</dbReference>
<dbReference type="InterPro" id="IPR025249">
    <property type="entry name" value="TF_NusA_KH_1st"/>
</dbReference>
<feature type="domain" description="S1 motif" evidence="7">
    <location>
        <begin position="138"/>
        <end position="203"/>
    </location>
</feature>
<dbReference type="GO" id="GO:0003723">
    <property type="term" value="F:RNA binding"/>
    <property type="evidence" value="ECO:0007669"/>
    <property type="project" value="UniProtKB-KW"/>
</dbReference>
<dbReference type="SUPFAM" id="SSF54814">
    <property type="entry name" value="Prokaryotic type KH domain (KH-domain type II)"/>
    <property type="match status" value="2"/>
</dbReference>
<dbReference type="SMART" id="SM00316">
    <property type="entry name" value="S1"/>
    <property type="match status" value="1"/>
</dbReference>
<dbReference type="FunFam" id="3.30.300.20:FF:000002">
    <property type="entry name" value="Transcription termination/antitermination protein NusA"/>
    <property type="match status" value="1"/>
</dbReference>
<dbReference type="NCBIfam" id="TIGR01953">
    <property type="entry name" value="NusA"/>
    <property type="match status" value="1"/>
</dbReference>
<dbReference type="Pfam" id="PF00575">
    <property type="entry name" value="S1"/>
    <property type="match status" value="1"/>
</dbReference>
<dbReference type="Gene3D" id="3.30.1480.10">
    <property type="entry name" value="NusA, N-terminal domain"/>
    <property type="match status" value="1"/>
</dbReference>
<protein>
    <submittedName>
        <fullName evidence="8">Transcription termination protein NusA</fullName>
    </submittedName>
</protein>
<dbReference type="SUPFAM" id="SSF47794">
    <property type="entry name" value="Rad51 N-terminal domain-like"/>
    <property type="match status" value="2"/>
</dbReference>
<dbReference type="InterPro" id="IPR009019">
    <property type="entry name" value="KH_sf_prok-type"/>
</dbReference>
<dbReference type="GO" id="GO:0003700">
    <property type="term" value="F:DNA-binding transcription factor activity"/>
    <property type="evidence" value="ECO:0007669"/>
    <property type="project" value="InterPro"/>
</dbReference>
<evidence type="ECO:0000256" key="1">
    <source>
        <dbReference type="ARBA" id="ARBA00022472"/>
    </source>
</evidence>
<keyword evidence="4" id="KW-0694">RNA-binding</keyword>
<dbReference type="Pfam" id="PF26594">
    <property type="entry name" value="KH_NusA_2nd"/>
    <property type="match status" value="1"/>
</dbReference>
<dbReference type="NCBIfam" id="TIGR01954">
    <property type="entry name" value="nusA_Cterm_rpt"/>
    <property type="match status" value="2"/>
</dbReference>
<dbReference type="FunFam" id="3.30.300.20:FF:000005">
    <property type="entry name" value="Transcription termination/antitermination protein NusA"/>
    <property type="match status" value="1"/>
</dbReference>
<dbReference type="Pfam" id="PF14520">
    <property type="entry name" value="HHH_5"/>
    <property type="match status" value="1"/>
</dbReference>
<dbReference type="GO" id="GO:0005829">
    <property type="term" value="C:cytosol"/>
    <property type="evidence" value="ECO:0007669"/>
    <property type="project" value="TreeGrafter"/>
</dbReference>
<dbReference type="InterPro" id="IPR012340">
    <property type="entry name" value="NA-bd_OB-fold"/>
</dbReference>
<dbReference type="PROSITE" id="PS50084">
    <property type="entry name" value="KH_TYPE_1"/>
    <property type="match status" value="1"/>
</dbReference>
<dbReference type="GO" id="GO:0000166">
    <property type="term" value="F:nucleotide binding"/>
    <property type="evidence" value="ECO:0007669"/>
    <property type="project" value="InterPro"/>
</dbReference>
<accession>A0A3B1A2I2</accession>
<dbReference type="GO" id="GO:0031564">
    <property type="term" value="P:transcription antitermination"/>
    <property type="evidence" value="ECO:0007669"/>
    <property type="project" value="UniProtKB-KW"/>
</dbReference>
<evidence type="ECO:0000256" key="2">
    <source>
        <dbReference type="ARBA" id="ARBA00022490"/>
    </source>
</evidence>
<dbReference type="Gene3D" id="1.10.150.20">
    <property type="entry name" value="5' to 3' exonuclease, C-terminal subdomain"/>
    <property type="match status" value="2"/>
</dbReference>
<dbReference type="Pfam" id="PF08529">
    <property type="entry name" value="NusA_N"/>
    <property type="match status" value="1"/>
</dbReference>
<keyword evidence="1" id="KW-0806">Transcription termination</keyword>
<dbReference type="HAMAP" id="MF_00945_B">
    <property type="entry name" value="NusA_B"/>
    <property type="match status" value="1"/>
</dbReference>
<evidence type="ECO:0000256" key="4">
    <source>
        <dbReference type="ARBA" id="ARBA00022884"/>
    </source>
</evidence>
<dbReference type="InterPro" id="IPR004087">
    <property type="entry name" value="KH_dom"/>
</dbReference>
<keyword evidence="6" id="KW-0804">Transcription</keyword>
<evidence type="ECO:0000256" key="6">
    <source>
        <dbReference type="ARBA" id="ARBA00023163"/>
    </source>
</evidence>
<dbReference type="CDD" id="cd22529">
    <property type="entry name" value="KH-II_NusA_rpt2"/>
    <property type="match status" value="1"/>
</dbReference>
<proteinExistence type="inferred from homology"/>
<keyword evidence="2" id="KW-0963">Cytoplasm</keyword>
<dbReference type="Gene3D" id="3.30.300.20">
    <property type="match status" value="2"/>
</dbReference>
<dbReference type="EMBL" id="UOFR01000026">
    <property type="protein sequence ID" value="VAW94343.1"/>
    <property type="molecule type" value="Genomic_DNA"/>
</dbReference>
<name>A0A3B1A2I2_9ZZZZ</name>
<organism evidence="8">
    <name type="scientific">hydrothermal vent metagenome</name>
    <dbReference type="NCBI Taxonomy" id="652676"/>
    <lineage>
        <taxon>unclassified sequences</taxon>
        <taxon>metagenomes</taxon>
        <taxon>ecological metagenomes</taxon>
    </lineage>
</organism>
<dbReference type="CDD" id="cd04455">
    <property type="entry name" value="S1_NusA"/>
    <property type="match status" value="1"/>
</dbReference>
<dbReference type="InterPro" id="IPR010214">
    <property type="entry name" value="Tscrpt_termin_fac_NusA_C_rpt"/>
</dbReference>
<dbReference type="Gene3D" id="2.40.50.140">
    <property type="entry name" value="Nucleic acid-binding proteins"/>
    <property type="match status" value="1"/>
</dbReference>
<sequence>MNKEILLVVDAVSNEKGVEKDVIFGAIEAALEMATKKRYPNDVAVRVAIDRESGSYDTFRRWEIIEDDEEMEFPERQTTISAAQLDEPEIAVGDFTEEPIDSVEFGRIAAQTAKQVIVQKVREAERAKVFEEYEGKVAELVMGVVKRVERGNVYMDLGGNADAIVPREEMIPRESVRAGDRIRGILKEVKPEARGPQLIVSRTDPRFLTELFMIEVPEIGEGLIDILNASRDPGSRAKIAVRSNEDRIDPVGACVGMRGSRVQAVSNELAGERIDIVLWDENDAQYVVNAMSPAEVESIVVDEDASSMDIAVKEEQLSQAIGRGGQNVKLASELTGWTLNVMSEIDADAKTEAENEKVLKVFMDDLDVDAEIALILVQEGFSSIDEVAYVPKSEMLDIEEFDEEIVDELRGRAKDVLLTRAITSEEGVPDGGPAEDLVNMDGMNDALAARLAKGGIISMEDLAEQSVDDLLEIEDMDQEAAAKLIMTARAPWFENQEPEQEPAQASE</sequence>
<dbReference type="GO" id="GO:0006353">
    <property type="term" value="P:DNA-templated transcription termination"/>
    <property type="evidence" value="ECO:0007669"/>
    <property type="project" value="UniProtKB-KW"/>
</dbReference>
<dbReference type="InterPro" id="IPR010213">
    <property type="entry name" value="TF_NusA"/>
</dbReference>
<keyword evidence="5" id="KW-0805">Transcription regulation</keyword>
<dbReference type="InterPro" id="IPR030842">
    <property type="entry name" value="TF_NusA_bacterial"/>
</dbReference>
<gene>
    <name evidence="8" type="ORF">MNBD_GAMMA21-762</name>
</gene>
<dbReference type="InterPro" id="IPR010995">
    <property type="entry name" value="DNA_repair_Rad51/TF_NusA_a-hlx"/>
</dbReference>
<evidence type="ECO:0000256" key="3">
    <source>
        <dbReference type="ARBA" id="ARBA00022814"/>
    </source>
</evidence>
<dbReference type="InterPro" id="IPR058582">
    <property type="entry name" value="KH_NusA_2nd"/>
</dbReference>
<dbReference type="Pfam" id="PF13184">
    <property type="entry name" value="KH_NusA_1st"/>
    <property type="match status" value="1"/>
</dbReference>
<evidence type="ECO:0000259" key="7">
    <source>
        <dbReference type="PROSITE" id="PS50126"/>
    </source>
</evidence>
<dbReference type="InterPro" id="IPR036555">
    <property type="entry name" value="NusA_N_sf"/>
</dbReference>
<dbReference type="InterPro" id="IPR003029">
    <property type="entry name" value="S1_domain"/>
</dbReference>
<dbReference type="InterPro" id="IPR015946">
    <property type="entry name" value="KH_dom-like_a/b"/>
</dbReference>
<dbReference type="SUPFAM" id="SSF50249">
    <property type="entry name" value="Nucleic acid-binding proteins"/>
    <property type="match status" value="1"/>
</dbReference>
<dbReference type="PANTHER" id="PTHR22648">
    <property type="entry name" value="TRANSCRIPTION TERMINATION FACTOR NUSA"/>
    <property type="match status" value="1"/>
</dbReference>